<name>A0AAV6GX69_9TELE</name>
<keyword evidence="2" id="KW-0964">Secreted</keyword>
<evidence type="ECO:0000256" key="3">
    <source>
        <dbReference type="ARBA" id="ARBA00022703"/>
    </source>
</evidence>
<reference evidence="12" key="1">
    <citation type="submission" date="2020-10" db="EMBL/GenBank/DDBJ databases">
        <title>Chromosome-scale genome assembly of the Allis shad, Alosa alosa.</title>
        <authorList>
            <person name="Margot Z."/>
            <person name="Christophe K."/>
            <person name="Cabau C."/>
            <person name="Louis A."/>
            <person name="Berthelot C."/>
            <person name="Parey E."/>
            <person name="Roest Crollius H."/>
            <person name="Montfort J."/>
            <person name="Robinson-Rechavi M."/>
            <person name="Bucao C."/>
            <person name="Bouchez O."/>
            <person name="Gislard M."/>
            <person name="Lluch J."/>
            <person name="Milhes M."/>
            <person name="Lampietro C."/>
            <person name="Lopez Roques C."/>
            <person name="Donnadieu C."/>
            <person name="Braasch I."/>
            <person name="Desvignes T."/>
            <person name="Postlethwait J."/>
            <person name="Bobe J."/>
            <person name="Guiguen Y."/>
        </authorList>
    </citation>
    <scope>NUCLEOTIDE SEQUENCE</scope>
    <source>
        <strain evidence="12">M-15738</strain>
        <tissue evidence="12">Blood</tissue>
    </source>
</reference>
<feature type="domain" description="TNFR-Cys" evidence="11">
    <location>
        <begin position="61"/>
        <end position="102"/>
    </location>
</feature>
<dbReference type="SUPFAM" id="SSF57586">
    <property type="entry name" value="TNF receptor-like"/>
    <property type="match status" value="2"/>
</dbReference>
<keyword evidence="5" id="KW-0677">Repeat</keyword>
<dbReference type="Pfam" id="PF00020">
    <property type="entry name" value="TNFR_c6"/>
    <property type="match status" value="3"/>
</dbReference>
<feature type="repeat" description="TNFR-Cys" evidence="8">
    <location>
        <begin position="103"/>
        <end position="139"/>
    </location>
</feature>
<dbReference type="InterPro" id="IPR052459">
    <property type="entry name" value="TNFRSF_decoy_receptor"/>
</dbReference>
<dbReference type="Proteomes" id="UP000823561">
    <property type="component" value="Chromosome 6"/>
</dbReference>
<gene>
    <name evidence="12" type="ORF">AALO_G00078560</name>
</gene>
<dbReference type="Pfam" id="PF21733">
    <property type="entry name" value="Death_3"/>
    <property type="match status" value="1"/>
</dbReference>
<evidence type="ECO:0000313" key="13">
    <source>
        <dbReference type="Proteomes" id="UP000823561"/>
    </source>
</evidence>
<dbReference type="GO" id="GO:0005576">
    <property type="term" value="C:extracellular region"/>
    <property type="evidence" value="ECO:0007669"/>
    <property type="project" value="UniProtKB-SubCell"/>
</dbReference>
<evidence type="ECO:0000256" key="10">
    <source>
        <dbReference type="SAM" id="SignalP"/>
    </source>
</evidence>
<proteinExistence type="predicted"/>
<dbReference type="PANTHER" id="PTHR23097">
    <property type="entry name" value="TUMOR NECROSIS FACTOR RECEPTOR SUPERFAMILY MEMBER"/>
    <property type="match status" value="1"/>
</dbReference>
<evidence type="ECO:0000256" key="1">
    <source>
        <dbReference type="ARBA" id="ARBA00004613"/>
    </source>
</evidence>
<feature type="region of interest" description="Disordered" evidence="9">
    <location>
        <begin position="301"/>
        <end position="320"/>
    </location>
</feature>
<feature type="repeat" description="TNFR-Cys" evidence="8">
    <location>
        <begin position="61"/>
        <end position="102"/>
    </location>
</feature>
<feature type="disulfide bond" evidence="8">
    <location>
        <begin position="121"/>
        <end position="139"/>
    </location>
</feature>
<sequence>MPPHTLAPVVVCALLVSVTSEPHTFRHRDPMSRKMLICDRCPAGFYMKAPCTPNRQTICAPCPLNHFTQFHNYLPKCLYCSTFCSEHQVVKQECAAFNDRVCECQEGYYKRADFCVKHRDCPPGEGVKQRGSAMRNTVCDTCELGTFSPERSSTAVCVHHTDCAARGLRVALKGSEWHDNICMSCQEQRDQGPLAPLRRILSAFFSHEKLRLGKMRKLARVHMGLRVETKQPAGEERSPSSKRSGLLAAIDKWAKEQPEPRLRQLVNTLRGEMYNVGRELERKISEIDEQMKHCELENKIATQNQHQGTHMKDQRKNDIY</sequence>
<feature type="domain" description="TNFR-Cys" evidence="11">
    <location>
        <begin position="103"/>
        <end position="139"/>
    </location>
</feature>
<feature type="signal peptide" evidence="10">
    <location>
        <begin position="1"/>
        <end position="20"/>
    </location>
</feature>
<evidence type="ECO:0000256" key="5">
    <source>
        <dbReference type="ARBA" id="ARBA00022737"/>
    </source>
</evidence>
<dbReference type="GO" id="GO:0006915">
    <property type="term" value="P:apoptotic process"/>
    <property type="evidence" value="ECO:0007669"/>
    <property type="project" value="UniProtKB-KW"/>
</dbReference>
<evidence type="ECO:0000256" key="6">
    <source>
        <dbReference type="ARBA" id="ARBA00023157"/>
    </source>
</evidence>
<keyword evidence="4 10" id="KW-0732">Signal</keyword>
<keyword evidence="3" id="KW-0053">Apoptosis</keyword>
<feature type="chain" id="PRO_5043899344" description="TNFR-Cys domain-containing protein" evidence="10">
    <location>
        <begin position="21"/>
        <end position="320"/>
    </location>
</feature>
<dbReference type="PROSITE" id="PS50050">
    <property type="entry name" value="TNFR_NGFR_2"/>
    <property type="match status" value="2"/>
</dbReference>
<comment type="caution">
    <text evidence="12">The sequence shown here is derived from an EMBL/GenBank/DDBJ whole genome shotgun (WGS) entry which is preliminary data.</text>
</comment>
<keyword evidence="13" id="KW-1185">Reference proteome</keyword>
<comment type="subcellular location">
    <subcellularLocation>
        <location evidence="1">Secreted</location>
    </subcellularLocation>
</comment>
<feature type="disulfide bond" evidence="8">
    <location>
        <begin position="62"/>
        <end position="77"/>
    </location>
</feature>
<dbReference type="Gene3D" id="2.10.50.10">
    <property type="entry name" value="Tumor Necrosis Factor Receptor, subunit A, domain 2"/>
    <property type="match status" value="2"/>
</dbReference>
<dbReference type="InterPro" id="IPR001368">
    <property type="entry name" value="TNFR/NGFR_Cys_rich_reg"/>
</dbReference>
<evidence type="ECO:0000256" key="2">
    <source>
        <dbReference type="ARBA" id="ARBA00022525"/>
    </source>
</evidence>
<evidence type="ECO:0000256" key="7">
    <source>
        <dbReference type="ARBA" id="ARBA00023180"/>
    </source>
</evidence>
<dbReference type="AlphaFoldDB" id="A0AAV6GX69"/>
<evidence type="ECO:0000256" key="8">
    <source>
        <dbReference type="PROSITE-ProRule" id="PRU00206"/>
    </source>
</evidence>
<comment type="caution">
    <text evidence="8">Lacks conserved residue(s) required for the propagation of feature annotation.</text>
</comment>
<evidence type="ECO:0000259" key="11">
    <source>
        <dbReference type="PROSITE" id="PS50050"/>
    </source>
</evidence>
<evidence type="ECO:0000313" key="12">
    <source>
        <dbReference type="EMBL" id="KAG5279510.1"/>
    </source>
</evidence>
<evidence type="ECO:0000256" key="9">
    <source>
        <dbReference type="SAM" id="MobiDB-lite"/>
    </source>
</evidence>
<dbReference type="EMBL" id="JADWDJ010000006">
    <property type="protein sequence ID" value="KAG5279510.1"/>
    <property type="molecule type" value="Genomic_DNA"/>
</dbReference>
<accession>A0AAV6GX69</accession>
<dbReference type="SMART" id="SM00208">
    <property type="entry name" value="TNFR"/>
    <property type="match status" value="4"/>
</dbReference>
<dbReference type="PANTHER" id="PTHR23097:SF90">
    <property type="entry name" value="TUMOR NECROSIS FACTOR RECEPTOR SUPERFAMILY MEMBER 11B"/>
    <property type="match status" value="1"/>
</dbReference>
<evidence type="ECO:0000256" key="4">
    <source>
        <dbReference type="ARBA" id="ARBA00022729"/>
    </source>
</evidence>
<feature type="compositionally biased region" description="Basic and acidic residues" evidence="9">
    <location>
        <begin position="310"/>
        <end position="320"/>
    </location>
</feature>
<keyword evidence="6 8" id="KW-1015">Disulfide bond</keyword>
<organism evidence="12 13">
    <name type="scientific">Alosa alosa</name>
    <name type="common">allis shad</name>
    <dbReference type="NCBI Taxonomy" id="278164"/>
    <lineage>
        <taxon>Eukaryota</taxon>
        <taxon>Metazoa</taxon>
        <taxon>Chordata</taxon>
        <taxon>Craniata</taxon>
        <taxon>Vertebrata</taxon>
        <taxon>Euteleostomi</taxon>
        <taxon>Actinopterygii</taxon>
        <taxon>Neopterygii</taxon>
        <taxon>Teleostei</taxon>
        <taxon>Clupei</taxon>
        <taxon>Clupeiformes</taxon>
        <taxon>Clupeoidei</taxon>
        <taxon>Clupeidae</taxon>
        <taxon>Alosa</taxon>
    </lineage>
</organism>
<protein>
    <recommendedName>
        <fullName evidence="11">TNFR-Cys domain-containing protein</fullName>
    </recommendedName>
</protein>
<keyword evidence="7" id="KW-0325">Glycoprotein</keyword>
<dbReference type="InterPro" id="IPR048522">
    <property type="entry name" value="Death_3_fish"/>
</dbReference>
<feature type="disulfide bond" evidence="8">
    <location>
        <begin position="84"/>
        <end position="102"/>
    </location>
</feature>